<proteinExistence type="predicted"/>
<dbReference type="AlphaFoldDB" id="A0A5E4MGC7"/>
<gene>
    <name evidence="2" type="ORF">CINCED_3A001034</name>
</gene>
<sequence length="156" mass="18125">MNLSQGIKHQIVQHLNELKTAFEKYFPKCGKEDHWIMFPFSEIYFKSAVLSAREKEKLIELKTDSSLQAAFLEKKSLITFWANVKYEYPELSYKAFNVLLPFTSSVLVERAFSSYTFIKNKCRNRLSVSSDLRVYLSSVEPDFKKLSASKQSQGSR</sequence>
<keyword evidence="3" id="KW-1185">Reference proteome</keyword>
<name>A0A5E4MGC7_9HEMI</name>
<protein>
    <recommendedName>
        <fullName evidence="1">HAT C-terminal dimerisation domain-containing protein</fullName>
    </recommendedName>
</protein>
<evidence type="ECO:0000313" key="2">
    <source>
        <dbReference type="EMBL" id="VVC31334.1"/>
    </source>
</evidence>
<dbReference type="InterPro" id="IPR008906">
    <property type="entry name" value="HATC_C_dom"/>
</dbReference>
<organism evidence="2 3">
    <name type="scientific">Cinara cedri</name>
    <dbReference type="NCBI Taxonomy" id="506608"/>
    <lineage>
        <taxon>Eukaryota</taxon>
        <taxon>Metazoa</taxon>
        <taxon>Ecdysozoa</taxon>
        <taxon>Arthropoda</taxon>
        <taxon>Hexapoda</taxon>
        <taxon>Insecta</taxon>
        <taxon>Pterygota</taxon>
        <taxon>Neoptera</taxon>
        <taxon>Paraneoptera</taxon>
        <taxon>Hemiptera</taxon>
        <taxon>Sternorrhyncha</taxon>
        <taxon>Aphidomorpha</taxon>
        <taxon>Aphidoidea</taxon>
        <taxon>Aphididae</taxon>
        <taxon>Lachninae</taxon>
        <taxon>Cinara</taxon>
    </lineage>
</organism>
<evidence type="ECO:0000313" key="3">
    <source>
        <dbReference type="Proteomes" id="UP000325440"/>
    </source>
</evidence>
<dbReference type="PANTHER" id="PTHR45913">
    <property type="entry name" value="EPM2A-INTERACTING PROTEIN 1"/>
    <property type="match status" value="1"/>
</dbReference>
<dbReference type="OrthoDB" id="6584804at2759"/>
<evidence type="ECO:0000259" key="1">
    <source>
        <dbReference type="Pfam" id="PF05699"/>
    </source>
</evidence>
<dbReference type="PANTHER" id="PTHR45913:SF19">
    <property type="entry name" value="LOW QUALITY PROTEIN: ZINC FINGER BED DOMAIN-CONTAINING PROTEIN 5-LIKE"/>
    <property type="match status" value="1"/>
</dbReference>
<feature type="domain" description="HAT C-terminal dimerisation" evidence="1">
    <location>
        <begin position="74"/>
        <end position="127"/>
    </location>
</feature>
<dbReference type="EMBL" id="CABPRJ010000949">
    <property type="protein sequence ID" value="VVC31334.1"/>
    <property type="molecule type" value="Genomic_DNA"/>
</dbReference>
<reference evidence="2 3" key="1">
    <citation type="submission" date="2019-08" db="EMBL/GenBank/DDBJ databases">
        <authorList>
            <person name="Alioto T."/>
            <person name="Alioto T."/>
            <person name="Gomez Garrido J."/>
        </authorList>
    </citation>
    <scope>NUCLEOTIDE SEQUENCE [LARGE SCALE GENOMIC DNA]</scope>
</reference>
<dbReference type="Proteomes" id="UP000325440">
    <property type="component" value="Unassembled WGS sequence"/>
</dbReference>
<accession>A0A5E4MGC7</accession>
<dbReference type="GO" id="GO:0046983">
    <property type="term" value="F:protein dimerization activity"/>
    <property type="evidence" value="ECO:0007669"/>
    <property type="project" value="InterPro"/>
</dbReference>
<dbReference type="Pfam" id="PF05699">
    <property type="entry name" value="Dimer_Tnp_hAT"/>
    <property type="match status" value="1"/>
</dbReference>